<feature type="transmembrane region" description="Helical" evidence="9">
    <location>
        <begin position="464"/>
        <end position="488"/>
    </location>
</feature>
<feature type="transmembrane region" description="Helical" evidence="9">
    <location>
        <begin position="161"/>
        <end position="183"/>
    </location>
</feature>
<dbReference type="GO" id="GO:0005886">
    <property type="term" value="C:plasma membrane"/>
    <property type="evidence" value="ECO:0007669"/>
    <property type="project" value="TreeGrafter"/>
</dbReference>
<keyword evidence="5 9" id="KW-1133">Transmembrane helix</keyword>
<dbReference type="Proteomes" id="UP000053477">
    <property type="component" value="Unassembled WGS sequence"/>
</dbReference>
<gene>
    <name evidence="10" type="ORF">SCHPADRAFT_943159</name>
</gene>
<dbReference type="PANTHER" id="PTHR31806">
    <property type="entry name" value="PURINE-CYTOSINE PERMEASE FCY2-RELATED"/>
    <property type="match status" value="1"/>
</dbReference>
<feature type="transmembrane region" description="Helical" evidence="9">
    <location>
        <begin position="394"/>
        <end position="415"/>
    </location>
</feature>
<evidence type="ECO:0000256" key="1">
    <source>
        <dbReference type="ARBA" id="ARBA00004141"/>
    </source>
</evidence>
<evidence type="ECO:0000256" key="2">
    <source>
        <dbReference type="ARBA" id="ARBA00008974"/>
    </source>
</evidence>
<feature type="region of interest" description="Disordered" evidence="8">
    <location>
        <begin position="1"/>
        <end position="34"/>
    </location>
</feature>
<protein>
    <submittedName>
        <fullName evidence="10">Cytosine-purine permease</fullName>
    </submittedName>
</protein>
<keyword evidence="11" id="KW-1185">Reference proteome</keyword>
<evidence type="ECO:0000256" key="5">
    <source>
        <dbReference type="ARBA" id="ARBA00022989"/>
    </source>
</evidence>
<evidence type="ECO:0000256" key="9">
    <source>
        <dbReference type="SAM" id="Phobius"/>
    </source>
</evidence>
<evidence type="ECO:0000313" key="11">
    <source>
        <dbReference type="Proteomes" id="UP000053477"/>
    </source>
</evidence>
<accession>A0A0H2RKS9</accession>
<evidence type="ECO:0000256" key="3">
    <source>
        <dbReference type="ARBA" id="ARBA00022448"/>
    </source>
</evidence>
<dbReference type="PIRSF" id="PIRSF002744">
    <property type="entry name" value="Pur-cyt_permease"/>
    <property type="match status" value="1"/>
</dbReference>
<dbReference type="GO" id="GO:0022857">
    <property type="term" value="F:transmembrane transporter activity"/>
    <property type="evidence" value="ECO:0007669"/>
    <property type="project" value="InterPro"/>
</dbReference>
<comment type="similarity">
    <text evidence="2 7">Belongs to the purine-cytosine permease (2.A.39) family.</text>
</comment>
<dbReference type="Pfam" id="PF02133">
    <property type="entry name" value="Transp_cyt_pur"/>
    <property type="match status" value="1"/>
</dbReference>
<dbReference type="InParanoid" id="A0A0H2RKS9"/>
<dbReference type="EMBL" id="KQ086037">
    <property type="protein sequence ID" value="KLO10063.1"/>
    <property type="molecule type" value="Genomic_DNA"/>
</dbReference>
<dbReference type="AlphaFoldDB" id="A0A0H2RKS9"/>
<dbReference type="InterPro" id="IPR001248">
    <property type="entry name" value="Pur-cyt_permease"/>
</dbReference>
<feature type="transmembrane region" description="Helical" evidence="9">
    <location>
        <begin position="94"/>
        <end position="119"/>
    </location>
</feature>
<evidence type="ECO:0000256" key="8">
    <source>
        <dbReference type="SAM" id="MobiDB-lite"/>
    </source>
</evidence>
<name>A0A0H2RKS9_9AGAM</name>
<feature type="transmembrane region" description="Helical" evidence="9">
    <location>
        <begin position="256"/>
        <end position="277"/>
    </location>
</feature>
<keyword evidence="6 7" id="KW-0472">Membrane</keyword>
<proteinExistence type="inferred from homology"/>
<evidence type="ECO:0000256" key="7">
    <source>
        <dbReference type="PIRNR" id="PIRNR002744"/>
    </source>
</evidence>
<evidence type="ECO:0000313" key="10">
    <source>
        <dbReference type="EMBL" id="KLO10063.1"/>
    </source>
</evidence>
<feature type="transmembrane region" description="Helical" evidence="9">
    <location>
        <begin position="421"/>
        <end position="443"/>
    </location>
</feature>
<evidence type="ECO:0000256" key="6">
    <source>
        <dbReference type="ARBA" id="ARBA00023136"/>
    </source>
</evidence>
<organism evidence="10 11">
    <name type="scientific">Schizopora paradoxa</name>
    <dbReference type="NCBI Taxonomy" id="27342"/>
    <lineage>
        <taxon>Eukaryota</taxon>
        <taxon>Fungi</taxon>
        <taxon>Dikarya</taxon>
        <taxon>Basidiomycota</taxon>
        <taxon>Agaricomycotina</taxon>
        <taxon>Agaricomycetes</taxon>
        <taxon>Hymenochaetales</taxon>
        <taxon>Schizoporaceae</taxon>
        <taxon>Schizopora</taxon>
    </lineage>
</organism>
<evidence type="ECO:0000256" key="4">
    <source>
        <dbReference type="ARBA" id="ARBA00022692"/>
    </source>
</evidence>
<sequence length="540" mass="58047">MDVSSLEKGAIEGRYAGVQQPGGTDKKDAPPPSLLGEKEVVAVDSDSSSTGRQDFLGRLRKRCRNALGLLEIETNGIEPVPRENRTDNRIYEMFLVWFSANFNVLAFSTGSVGPAVFGLSLRQSFAVIVLVDAISFIIPGYFAIFGPKLGTRVMVQARFSFGYLGSIVPSLLNVFSLEGFLILNSIIGGQTLASVSSKLSWDLGIVIIGLISLLVTFCGYRVVHWYETVAWIPNAITFLVMIGVGAKHLVNAPSTPGAGVSAIISFASTTAATDLSWSSMVADYGVYHNASASSRRIVLYTYLGFFVSSIVMHLLGAAFAASAPFVPSWNAGFDNASDIGGLMFAVLSPLGGFGKFLTVLVALTVPSACAPTMYSFGTSFMNVAVVFARVPRSVYAIVSTAILMPVAIVGSTRFYATFVDLISIIGYWTASFSAIVTVEHVVFRRQQFWRYNVEDWKDPRRLPLGVAAALAFFGSFGIIVPSMSQVWYVGPIARAGTGDIGIFTGFVSAAVLYLVLRAAELRFLRCDIPRCPAGDEGVDL</sequence>
<feature type="transmembrane region" description="Helical" evidence="9">
    <location>
        <begin position="203"/>
        <end position="223"/>
    </location>
</feature>
<dbReference type="OrthoDB" id="2116389at2759"/>
<feature type="transmembrane region" description="Helical" evidence="9">
    <location>
        <begin position="297"/>
        <end position="321"/>
    </location>
</feature>
<dbReference type="STRING" id="27342.A0A0H2RKS9"/>
<feature type="transmembrane region" description="Helical" evidence="9">
    <location>
        <begin position="230"/>
        <end position="250"/>
    </location>
</feature>
<dbReference type="Gene3D" id="1.10.4160.10">
    <property type="entry name" value="Hydantoin permease"/>
    <property type="match status" value="1"/>
</dbReference>
<feature type="transmembrane region" description="Helical" evidence="9">
    <location>
        <begin position="341"/>
        <end position="365"/>
    </location>
</feature>
<reference evidence="10 11" key="1">
    <citation type="submission" date="2015-04" db="EMBL/GenBank/DDBJ databases">
        <title>Complete genome sequence of Schizopora paradoxa KUC8140, a cosmopolitan wood degrader in East Asia.</title>
        <authorList>
            <consortium name="DOE Joint Genome Institute"/>
            <person name="Min B."/>
            <person name="Park H."/>
            <person name="Jang Y."/>
            <person name="Kim J.-J."/>
            <person name="Kim K.H."/>
            <person name="Pangilinan J."/>
            <person name="Lipzen A."/>
            <person name="Riley R."/>
            <person name="Grigoriev I.V."/>
            <person name="Spatafora J.W."/>
            <person name="Choi I.-G."/>
        </authorList>
    </citation>
    <scope>NUCLEOTIDE SEQUENCE [LARGE SCALE GENOMIC DNA]</scope>
    <source>
        <strain evidence="10 11">KUC8140</strain>
    </source>
</reference>
<dbReference type="InterPro" id="IPR026030">
    <property type="entry name" value="Pur-cyt_permease_Fcy2/21/22"/>
</dbReference>
<feature type="transmembrane region" description="Helical" evidence="9">
    <location>
        <begin position="500"/>
        <end position="516"/>
    </location>
</feature>
<dbReference type="PANTHER" id="PTHR31806:SF5">
    <property type="entry name" value="PURINE-CYTOSINE PERMEASE FCY21"/>
    <property type="match status" value="1"/>
</dbReference>
<feature type="transmembrane region" description="Helical" evidence="9">
    <location>
        <begin position="125"/>
        <end position="149"/>
    </location>
</feature>
<comment type="subcellular location">
    <subcellularLocation>
        <location evidence="1">Membrane</location>
        <topology evidence="1">Multi-pass membrane protein</topology>
    </subcellularLocation>
</comment>
<keyword evidence="4 9" id="KW-0812">Transmembrane</keyword>
<keyword evidence="3 7" id="KW-0813">Transport</keyword>